<evidence type="ECO:0000313" key="1">
    <source>
        <dbReference type="EMBL" id="ADL42232.1"/>
    </source>
</evidence>
<protein>
    <recommendedName>
        <fullName evidence="3">FliB family protein</fullName>
    </recommendedName>
</protein>
<sequence>MVFQFIVPQYMQSFKCIASACPDSCCIGWRIPLDEQTFKRYKELKTSPLKDEFEKYIKKNRSNQTSQNFGKIVMQKDGRCPFLDEQNLCKIQKLHGEEYLSNTCYFYPRTINLVNGVLEMSATLSCPVVAKSVQLEKSGIDFDVIQLDISPRFTVSRVIDQNDIRTRNSIKKYFWDIRTFCINLLKTREISFWDRLLILGFFIQKLNELASSSDRKDEVLNIVESYTRYIESGYFIEELSKVPVNYNLQLKLSKEIADMRFSAGLPNQKYLDFFAKFLQGLGITQEAENSQILQNYERAFNEYFVPFFNERQYIFENYAVNHVFKNLFPFDCDTPFESYMLLCTHLATIKLLLIGLCNYYKSDFTEDIAVNLIQSFSKTIEHNTAYLANLLQILEKNNVNTLAYMAILIRG</sequence>
<dbReference type="KEGG" id="cob:COB47_0925"/>
<gene>
    <name evidence="1" type="ordered locus">COB47_0925</name>
</gene>
<dbReference type="Proteomes" id="UP000000347">
    <property type="component" value="Chromosome"/>
</dbReference>
<proteinExistence type="predicted"/>
<accession>D9TJQ0</accession>
<dbReference type="NCBIfam" id="NF038110">
    <property type="entry name" value="Lys_methyl_FliB"/>
    <property type="match status" value="1"/>
</dbReference>
<name>D9TJQ0_CALOO</name>
<dbReference type="EMBL" id="CP002164">
    <property type="protein sequence ID" value="ADL42232.1"/>
    <property type="molecule type" value="Genomic_DNA"/>
</dbReference>
<dbReference type="RefSeq" id="WP_013290232.1">
    <property type="nucleotide sequence ID" value="NC_014392.1"/>
</dbReference>
<organism evidence="1 2">
    <name type="scientific">Caldicellulosiruptor obsidiansis (strain ATCC BAA-2073 / JCM 16842 / OB47)</name>
    <dbReference type="NCBI Taxonomy" id="608506"/>
    <lineage>
        <taxon>Bacteria</taxon>
        <taxon>Bacillati</taxon>
        <taxon>Bacillota</taxon>
        <taxon>Bacillota incertae sedis</taxon>
        <taxon>Caldicellulosiruptorales</taxon>
        <taxon>Caldicellulosiruptoraceae</taxon>
        <taxon>Caldicellulosiruptor</taxon>
    </lineage>
</organism>
<dbReference type="eggNOG" id="COG0727">
    <property type="taxonomic scope" value="Bacteria"/>
</dbReference>
<dbReference type="HOGENOM" id="CLU_051643_1_0_9"/>
<evidence type="ECO:0000313" key="2">
    <source>
        <dbReference type="Proteomes" id="UP000000347"/>
    </source>
</evidence>
<dbReference type="Pfam" id="PF03692">
    <property type="entry name" value="CxxCxxCC"/>
    <property type="match status" value="1"/>
</dbReference>
<reference evidence="1 2" key="1">
    <citation type="journal article" date="2010" name="J. Bacteriol.">
        <title>Complete genome sequence of the cellulolytic thermophile Caldicellulosiruptor obsidiansis OB47T.</title>
        <authorList>
            <person name="Elkins J.G."/>
            <person name="Lochner A."/>
            <person name="Hamilton-Brehm S.D."/>
            <person name="Davenport K.W."/>
            <person name="Podar M."/>
            <person name="Brown S.D."/>
            <person name="Land M.L."/>
            <person name="Hauser L.J."/>
            <person name="Klingeman D.M."/>
            <person name="Raman B."/>
            <person name="Goodwin L.A."/>
            <person name="Tapia R."/>
            <person name="Meincke L.J."/>
            <person name="Detter J.C."/>
            <person name="Bruce D.C."/>
            <person name="Han C.S."/>
            <person name="Palumbo A.V."/>
            <person name="Cottingham R.W."/>
            <person name="Keller M."/>
            <person name="Graham D.E."/>
        </authorList>
    </citation>
    <scope>NUCLEOTIDE SEQUENCE [LARGE SCALE GENOMIC DNA]</scope>
    <source>
        <strain evidence="2">ATCC BAA-2073 / strain OB47</strain>
    </source>
</reference>
<dbReference type="STRING" id="608506.COB47_0925"/>
<evidence type="ECO:0008006" key="3">
    <source>
        <dbReference type="Google" id="ProtNLM"/>
    </source>
</evidence>
<keyword evidence="2" id="KW-1185">Reference proteome</keyword>
<dbReference type="InterPro" id="IPR005358">
    <property type="entry name" value="Puta_zinc/iron-chelating_dom"/>
</dbReference>
<dbReference type="OrthoDB" id="86584at2"/>
<dbReference type="AlphaFoldDB" id="D9TJQ0"/>